<dbReference type="PANTHER" id="PTHR30250">
    <property type="entry name" value="PST FAMILY PREDICTED COLANIC ACID TRANSPORTER"/>
    <property type="match status" value="1"/>
</dbReference>
<keyword evidence="3 6" id="KW-0812">Transmembrane</keyword>
<feature type="transmembrane region" description="Helical" evidence="6">
    <location>
        <begin position="41"/>
        <end position="62"/>
    </location>
</feature>
<evidence type="ECO:0000313" key="8">
    <source>
        <dbReference type="Proteomes" id="UP000095591"/>
    </source>
</evidence>
<proteinExistence type="predicted"/>
<evidence type="ECO:0000256" key="6">
    <source>
        <dbReference type="SAM" id="Phobius"/>
    </source>
</evidence>
<feature type="transmembrane region" description="Helical" evidence="6">
    <location>
        <begin position="117"/>
        <end position="134"/>
    </location>
</feature>
<protein>
    <submittedName>
        <fullName evidence="7">Polysaccharide biosynthesis protein</fullName>
    </submittedName>
</protein>
<dbReference type="RefSeq" id="WP_057319681.1">
    <property type="nucleotide sequence ID" value="NZ_CYXP01000007.1"/>
</dbReference>
<dbReference type="PANTHER" id="PTHR30250:SF11">
    <property type="entry name" value="O-ANTIGEN TRANSPORTER-RELATED"/>
    <property type="match status" value="1"/>
</dbReference>
<reference evidence="7 8" key="1">
    <citation type="submission" date="2015-09" db="EMBL/GenBank/DDBJ databases">
        <authorList>
            <consortium name="Pathogen Informatics"/>
        </authorList>
    </citation>
    <scope>NUCLEOTIDE SEQUENCE [LARGE SCALE GENOMIC DNA]</scope>
    <source>
        <strain evidence="7 8">2789STDY5608872</strain>
    </source>
</reference>
<keyword evidence="2" id="KW-1003">Cell membrane</keyword>
<feature type="transmembrane region" description="Helical" evidence="6">
    <location>
        <begin position="143"/>
        <end position="165"/>
    </location>
</feature>
<dbReference type="Proteomes" id="UP000095591">
    <property type="component" value="Unassembled WGS sequence"/>
</dbReference>
<dbReference type="EMBL" id="CYXP01000007">
    <property type="protein sequence ID" value="CUN25416.1"/>
    <property type="molecule type" value="Genomic_DNA"/>
</dbReference>
<name>A0A173VFC5_PARDI</name>
<feature type="transmembrane region" description="Helical" evidence="6">
    <location>
        <begin position="435"/>
        <end position="459"/>
    </location>
</feature>
<dbReference type="GO" id="GO:0005886">
    <property type="term" value="C:plasma membrane"/>
    <property type="evidence" value="ECO:0007669"/>
    <property type="project" value="UniProtKB-SubCell"/>
</dbReference>
<accession>A0A173VFC5</accession>
<feature type="transmembrane region" description="Helical" evidence="6">
    <location>
        <begin position="171"/>
        <end position="197"/>
    </location>
</feature>
<keyword evidence="5 6" id="KW-0472">Membrane</keyword>
<dbReference type="AlphaFoldDB" id="A0A173VFC5"/>
<evidence type="ECO:0000313" key="7">
    <source>
        <dbReference type="EMBL" id="CUN25416.1"/>
    </source>
</evidence>
<feature type="transmembrane region" description="Helical" evidence="6">
    <location>
        <begin position="291"/>
        <end position="314"/>
    </location>
</feature>
<feature type="transmembrane region" description="Helical" evidence="6">
    <location>
        <begin position="83"/>
        <end position="105"/>
    </location>
</feature>
<dbReference type="InterPro" id="IPR002797">
    <property type="entry name" value="Polysacc_synth"/>
</dbReference>
<evidence type="ECO:0000256" key="5">
    <source>
        <dbReference type="ARBA" id="ARBA00023136"/>
    </source>
</evidence>
<feature type="transmembrane region" description="Helical" evidence="6">
    <location>
        <begin position="378"/>
        <end position="399"/>
    </location>
</feature>
<organism evidence="7 8">
    <name type="scientific">Parabacteroides distasonis</name>
    <dbReference type="NCBI Taxonomy" id="823"/>
    <lineage>
        <taxon>Bacteria</taxon>
        <taxon>Pseudomonadati</taxon>
        <taxon>Bacteroidota</taxon>
        <taxon>Bacteroidia</taxon>
        <taxon>Bacteroidales</taxon>
        <taxon>Tannerellaceae</taxon>
        <taxon>Parabacteroides</taxon>
    </lineage>
</organism>
<feature type="transmembrane region" description="Helical" evidence="6">
    <location>
        <begin position="411"/>
        <end position="429"/>
    </location>
</feature>
<feature type="transmembrane region" description="Helical" evidence="6">
    <location>
        <begin position="12"/>
        <end position="35"/>
    </location>
</feature>
<feature type="transmembrane region" description="Helical" evidence="6">
    <location>
        <begin position="326"/>
        <end position="348"/>
    </location>
</feature>
<sequence length="466" mass="52820">MGRSKDLAKNTAILAFGKICTQSIGFFMLPLYTSLLDTAEYGLFDLLVTYAALLLPLVNWQLDQGLFRFMLDVRDQIDKQTHLFSTVFLISIIQSVVFCVLFLIIYPFLTLEHAEFLLYYVILHIYTAMFLQFARGLGKTSKYAVASFISALATVLLNVLALAVFKLGLKGLFIATISAQVLTIFYLIMATKCWIFFSIKAVKFKLFNEVRKYSIPLIPNNLAWWIVNSSDRMVISHFIGISANGIFTVASKFSNVFISFYNVVNLSWTESVSLHINDPDRDSFLSEMMTTLFKLFASACFLIVAVMPFIFPILVNEKYIDGYNHVLILMYAMLFRVLVGMYSCIYIATKQSNKVAITSIAAAVINLAVDLLCINKIGLYAASVSSLIAFFAMFIIRYFDVNKIVRMKINHQVVVSSILIGSLLSLAYYSNQKTFQIVVFIITILYAVFVNMDLIKIVLKKLKCYR</sequence>
<evidence type="ECO:0000256" key="2">
    <source>
        <dbReference type="ARBA" id="ARBA00022475"/>
    </source>
</evidence>
<evidence type="ECO:0000256" key="4">
    <source>
        <dbReference type="ARBA" id="ARBA00022989"/>
    </source>
</evidence>
<evidence type="ECO:0000256" key="1">
    <source>
        <dbReference type="ARBA" id="ARBA00004651"/>
    </source>
</evidence>
<comment type="subcellular location">
    <subcellularLocation>
        <location evidence="1">Cell membrane</location>
        <topology evidence="1">Multi-pass membrane protein</topology>
    </subcellularLocation>
</comment>
<dbReference type="Pfam" id="PF01943">
    <property type="entry name" value="Polysacc_synt"/>
    <property type="match status" value="1"/>
</dbReference>
<evidence type="ECO:0000256" key="3">
    <source>
        <dbReference type="ARBA" id="ARBA00022692"/>
    </source>
</evidence>
<feature type="transmembrane region" description="Helical" evidence="6">
    <location>
        <begin position="355"/>
        <end position="372"/>
    </location>
</feature>
<keyword evidence="4 6" id="KW-1133">Transmembrane helix</keyword>
<dbReference type="InterPro" id="IPR050833">
    <property type="entry name" value="Poly_Biosynth_Transport"/>
</dbReference>
<gene>
    <name evidence="7" type="ORF">ERS852429_02929</name>
</gene>